<proteinExistence type="predicted"/>
<dbReference type="Gene3D" id="2.20.110.10">
    <property type="entry name" value="Histone H3 K4-specific methyltransferase SET7/9 N-terminal domain"/>
    <property type="match status" value="1"/>
</dbReference>
<dbReference type="RefSeq" id="WP_377139419.1">
    <property type="nucleotide sequence ID" value="NZ_JBHTIA010000003.1"/>
</dbReference>
<gene>
    <name evidence="2" type="ORF">ACFQZI_05395</name>
</gene>
<dbReference type="EMBL" id="JBHTIA010000003">
    <property type="protein sequence ID" value="MFD0764276.1"/>
    <property type="molecule type" value="Genomic_DNA"/>
</dbReference>
<feature type="chain" id="PRO_5045378963" evidence="1">
    <location>
        <begin position="21"/>
        <end position="232"/>
    </location>
</feature>
<dbReference type="SUPFAM" id="SSF82185">
    <property type="entry name" value="Histone H3 K4-specific methyltransferase SET7/9 N-terminal domain"/>
    <property type="match status" value="1"/>
</dbReference>
<keyword evidence="1" id="KW-0732">Signal</keyword>
<evidence type="ECO:0000256" key="1">
    <source>
        <dbReference type="SAM" id="SignalP"/>
    </source>
</evidence>
<accession>A0ABW2ZDK3</accession>
<organism evidence="2 3">
    <name type="scientific">Mucilaginibacter lutimaris</name>
    <dbReference type="NCBI Taxonomy" id="931629"/>
    <lineage>
        <taxon>Bacteria</taxon>
        <taxon>Pseudomonadati</taxon>
        <taxon>Bacteroidota</taxon>
        <taxon>Sphingobacteriia</taxon>
        <taxon>Sphingobacteriales</taxon>
        <taxon>Sphingobacteriaceae</taxon>
        <taxon>Mucilaginibacter</taxon>
    </lineage>
</organism>
<comment type="caution">
    <text evidence="2">The sequence shown here is derived from an EMBL/GenBank/DDBJ whole genome shotgun (WGS) entry which is preliminary data.</text>
</comment>
<keyword evidence="3" id="KW-1185">Reference proteome</keyword>
<evidence type="ECO:0000313" key="2">
    <source>
        <dbReference type="EMBL" id="MFD0764276.1"/>
    </source>
</evidence>
<name>A0ABW2ZDK3_9SPHI</name>
<evidence type="ECO:0000313" key="3">
    <source>
        <dbReference type="Proteomes" id="UP001597073"/>
    </source>
</evidence>
<feature type="signal peptide" evidence="1">
    <location>
        <begin position="1"/>
        <end position="20"/>
    </location>
</feature>
<reference evidence="3" key="1">
    <citation type="journal article" date="2019" name="Int. J. Syst. Evol. Microbiol.">
        <title>The Global Catalogue of Microorganisms (GCM) 10K type strain sequencing project: providing services to taxonomists for standard genome sequencing and annotation.</title>
        <authorList>
            <consortium name="The Broad Institute Genomics Platform"/>
            <consortium name="The Broad Institute Genome Sequencing Center for Infectious Disease"/>
            <person name="Wu L."/>
            <person name="Ma J."/>
        </authorList>
    </citation>
    <scope>NUCLEOTIDE SEQUENCE [LARGE SCALE GENOMIC DNA]</scope>
    <source>
        <strain evidence="3">CCUG 60742</strain>
    </source>
</reference>
<protein>
    <submittedName>
        <fullName evidence="2">Uncharacterized protein</fullName>
    </submittedName>
</protein>
<dbReference type="Proteomes" id="UP001597073">
    <property type="component" value="Unassembled WGS sequence"/>
</dbReference>
<sequence length="232" mass="26141">MLKRYLLLIAAILSNTICFAQDTIEVKRKISNDVTEIYKVLAKDVNTRQGLFKALYKGKTIVATGLYANDKKVGLWKFADRKGKIVQTYDYTNNRLFYEAPEDSTSRIAYFVDKELKEGDRITKPVKIGGVFYGYLPYLTLFTLPKGFKEIDRDLVIATVELLVSPGGRLADYKVNLIADASGRPFKSINMNIKLPDPADLVFTPATLNGEAIACRVVIRCVVNSRLHLDFE</sequence>